<name>A0ABN2JMH8_9MICO</name>
<comment type="subcellular location">
    <subcellularLocation>
        <location evidence="1">Cell membrane</location>
        <topology evidence="1">Multi-pass membrane protein</topology>
    </subcellularLocation>
</comment>
<keyword evidence="2" id="KW-1003">Cell membrane</keyword>
<keyword evidence="12" id="KW-1185">Reference proteome</keyword>
<evidence type="ECO:0000256" key="7">
    <source>
        <dbReference type="SAM" id="MobiDB-lite"/>
    </source>
</evidence>
<protein>
    <submittedName>
        <fullName evidence="11">ABC transporter permease</fullName>
    </submittedName>
</protein>
<feature type="region of interest" description="Disordered" evidence="7">
    <location>
        <begin position="151"/>
        <end position="184"/>
    </location>
</feature>
<evidence type="ECO:0000256" key="4">
    <source>
        <dbReference type="ARBA" id="ARBA00022989"/>
    </source>
</evidence>
<accession>A0ABN2JMH8</accession>
<evidence type="ECO:0000259" key="10">
    <source>
        <dbReference type="Pfam" id="PF12704"/>
    </source>
</evidence>
<dbReference type="Pfam" id="PF12704">
    <property type="entry name" value="MacB_PCD"/>
    <property type="match status" value="1"/>
</dbReference>
<keyword evidence="4 8" id="KW-1133">Transmembrane helix</keyword>
<evidence type="ECO:0000256" key="1">
    <source>
        <dbReference type="ARBA" id="ARBA00004651"/>
    </source>
</evidence>
<evidence type="ECO:0000313" key="11">
    <source>
        <dbReference type="EMBL" id="GAA1732466.1"/>
    </source>
</evidence>
<evidence type="ECO:0000313" key="12">
    <source>
        <dbReference type="Proteomes" id="UP001501138"/>
    </source>
</evidence>
<gene>
    <name evidence="11" type="ORF">GCM10009809_29960</name>
</gene>
<keyword evidence="3 8" id="KW-0812">Transmembrane</keyword>
<keyword evidence="5 8" id="KW-0472">Membrane</keyword>
<proteinExistence type="inferred from homology"/>
<feature type="compositionally biased region" description="Acidic residues" evidence="7">
    <location>
        <begin position="79"/>
        <end position="91"/>
    </location>
</feature>
<feature type="transmembrane region" description="Helical" evidence="8">
    <location>
        <begin position="349"/>
        <end position="370"/>
    </location>
</feature>
<dbReference type="InterPro" id="IPR025857">
    <property type="entry name" value="MacB_PCD"/>
</dbReference>
<dbReference type="Proteomes" id="UP001501138">
    <property type="component" value="Unassembled WGS sequence"/>
</dbReference>
<feature type="domain" description="MacB-like periplasmic core" evidence="10">
    <location>
        <begin position="17"/>
        <end position="318"/>
    </location>
</feature>
<evidence type="ECO:0000256" key="6">
    <source>
        <dbReference type="ARBA" id="ARBA00038076"/>
    </source>
</evidence>
<feature type="domain" description="ABC3 transporter permease C-terminal" evidence="9">
    <location>
        <begin position="354"/>
        <end position="425"/>
    </location>
</feature>
<feature type="transmembrane region" description="Helical" evidence="8">
    <location>
        <begin position="401"/>
        <end position="423"/>
    </location>
</feature>
<dbReference type="Pfam" id="PF02687">
    <property type="entry name" value="FtsX"/>
    <property type="match status" value="1"/>
</dbReference>
<organism evidence="11 12">
    <name type="scientific">Isoptericola hypogeus</name>
    <dbReference type="NCBI Taxonomy" id="300179"/>
    <lineage>
        <taxon>Bacteria</taxon>
        <taxon>Bacillati</taxon>
        <taxon>Actinomycetota</taxon>
        <taxon>Actinomycetes</taxon>
        <taxon>Micrococcales</taxon>
        <taxon>Promicromonosporaceae</taxon>
        <taxon>Isoptericola</taxon>
    </lineage>
</organism>
<sequence>MFVTYLRRELRHRRKQTVVVAIGLAVAIALVMVVSSVSAGVRDAQASVLESVYGVGTDVTVTQAQEPGGGGGPGRFEFDAEDGETGGEADGEGTRTLDQDRLDVARGSASFDAEALSTVEGVDHVTGAAATLTLENTSFSGEMPDFDAMREQQGAGGAQDDMQGGADGTQQPPTGGADGAGGSAFEVDSLTVTGVDPAADAVGPLTTVEVADGRSLEAADAGTSDDGSDAAKVAVLDATYAEQEELAVGDTVTVGGTDLEVVGTVTSTTGEGVATASDVYVPLTLAQTLADLAGQVTDLYVSVDSADNVDAVADGIAAALPDASVSTQSDLAGDVTGSLSTASSLVSTLGTWLSGVVLVAAFGLAILFTVSGVNRRTRELGTLKAIGWAKRRVVGQVAGESVVQGLIGGVAGIVLGGVAVLAINLAGITLSGSSGAGGFTFGGPGGGGQGGAGVQPADGAMPGGGGGGGGPFGQAADAASSAVDVVLHAPVSVWVVLAAVGLAVLGGLLAGVVGGGRAARLRPAEALRSLA</sequence>
<evidence type="ECO:0000256" key="8">
    <source>
        <dbReference type="SAM" id="Phobius"/>
    </source>
</evidence>
<evidence type="ECO:0000259" key="9">
    <source>
        <dbReference type="Pfam" id="PF02687"/>
    </source>
</evidence>
<dbReference type="PANTHER" id="PTHR30572">
    <property type="entry name" value="MEMBRANE COMPONENT OF TRANSPORTER-RELATED"/>
    <property type="match status" value="1"/>
</dbReference>
<feature type="region of interest" description="Disordered" evidence="7">
    <location>
        <begin position="63"/>
        <end position="98"/>
    </location>
</feature>
<comment type="caution">
    <text evidence="11">The sequence shown here is derived from an EMBL/GenBank/DDBJ whole genome shotgun (WGS) entry which is preliminary data.</text>
</comment>
<dbReference type="EMBL" id="BAAAPM010000005">
    <property type="protein sequence ID" value="GAA1732466.1"/>
    <property type="molecule type" value="Genomic_DNA"/>
</dbReference>
<evidence type="ECO:0000256" key="2">
    <source>
        <dbReference type="ARBA" id="ARBA00022475"/>
    </source>
</evidence>
<dbReference type="PANTHER" id="PTHR30572:SF4">
    <property type="entry name" value="ABC TRANSPORTER PERMEASE YTRF"/>
    <property type="match status" value="1"/>
</dbReference>
<dbReference type="InterPro" id="IPR003838">
    <property type="entry name" value="ABC3_permease_C"/>
</dbReference>
<evidence type="ECO:0000256" key="3">
    <source>
        <dbReference type="ARBA" id="ARBA00022692"/>
    </source>
</evidence>
<feature type="compositionally biased region" description="Low complexity" evidence="7">
    <location>
        <begin position="158"/>
        <end position="171"/>
    </location>
</feature>
<dbReference type="InterPro" id="IPR050250">
    <property type="entry name" value="Macrolide_Exporter_MacB"/>
</dbReference>
<evidence type="ECO:0000256" key="5">
    <source>
        <dbReference type="ARBA" id="ARBA00023136"/>
    </source>
</evidence>
<comment type="similarity">
    <text evidence="6">Belongs to the ABC-4 integral membrane protein family.</text>
</comment>
<dbReference type="RefSeq" id="WP_344249259.1">
    <property type="nucleotide sequence ID" value="NZ_BAAAPM010000005.1"/>
</dbReference>
<feature type="transmembrane region" description="Helical" evidence="8">
    <location>
        <begin position="491"/>
        <end position="513"/>
    </location>
</feature>
<reference evidence="11 12" key="1">
    <citation type="journal article" date="2019" name="Int. J. Syst. Evol. Microbiol.">
        <title>The Global Catalogue of Microorganisms (GCM) 10K type strain sequencing project: providing services to taxonomists for standard genome sequencing and annotation.</title>
        <authorList>
            <consortium name="The Broad Institute Genomics Platform"/>
            <consortium name="The Broad Institute Genome Sequencing Center for Infectious Disease"/>
            <person name="Wu L."/>
            <person name="Ma J."/>
        </authorList>
    </citation>
    <scope>NUCLEOTIDE SEQUENCE [LARGE SCALE GENOMIC DNA]</scope>
    <source>
        <strain evidence="11 12">JCM 15589</strain>
    </source>
</reference>